<proteinExistence type="predicted"/>
<name>A0AAD4KTK1_9EURO</name>
<dbReference type="Gene3D" id="3.40.50.450">
    <property type="match status" value="1"/>
</dbReference>
<comment type="caution">
    <text evidence="1">The sequence shown here is derived from an EMBL/GenBank/DDBJ whole genome shotgun (WGS) entry which is preliminary data.</text>
</comment>
<dbReference type="AlphaFoldDB" id="A0AAD4KTK1"/>
<dbReference type="Pfam" id="PF15891">
    <property type="entry name" value="Nuc_deoxyri_tr2"/>
    <property type="match status" value="1"/>
</dbReference>
<organism evidence="1 2">
    <name type="scientific">Talaromyces proteolyticus</name>
    <dbReference type="NCBI Taxonomy" id="1131652"/>
    <lineage>
        <taxon>Eukaryota</taxon>
        <taxon>Fungi</taxon>
        <taxon>Dikarya</taxon>
        <taxon>Ascomycota</taxon>
        <taxon>Pezizomycotina</taxon>
        <taxon>Eurotiomycetes</taxon>
        <taxon>Eurotiomycetidae</taxon>
        <taxon>Eurotiales</taxon>
        <taxon>Trichocomaceae</taxon>
        <taxon>Talaromyces</taxon>
        <taxon>Talaromyces sect. Bacilispori</taxon>
    </lineage>
</organism>
<evidence type="ECO:0000313" key="2">
    <source>
        <dbReference type="Proteomes" id="UP001201262"/>
    </source>
</evidence>
<dbReference type="Proteomes" id="UP001201262">
    <property type="component" value="Unassembled WGS sequence"/>
</dbReference>
<protein>
    <submittedName>
        <fullName evidence="1">Uncharacterized protein</fullName>
    </submittedName>
</protein>
<dbReference type="GeneID" id="70246538"/>
<keyword evidence="2" id="KW-1185">Reference proteome</keyword>
<evidence type="ECO:0000313" key="1">
    <source>
        <dbReference type="EMBL" id="KAH8697962.1"/>
    </source>
</evidence>
<gene>
    <name evidence="1" type="ORF">BGW36DRAFT_379748</name>
</gene>
<dbReference type="EMBL" id="JAJTJA010000006">
    <property type="protein sequence ID" value="KAH8697962.1"/>
    <property type="molecule type" value="Genomic_DNA"/>
</dbReference>
<reference evidence="1" key="1">
    <citation type="submission" date="2021-12" db="EMBL/GenBank/DDBJ databases">
        <title>Convergent genome expansion in fungi linked to evolution of root-endophyte symbiosis.</title>
        <authorList>
            <consortium name="DOE Joint Genome Institute"/>
            <person name="Ke Y.-H."/>
            <person name="Bonito G."/>
            <person name="Liao H.-L."/>
            <person name="Looney B."/>
            <person name="Rojas-Flechas A."/>
            <person name="Nash J."/>
            <person name="Hameed K."/>
            <person name="Schadt C."/>
            <person name="Martin F."/>
            <person name="Crous P.W."/>
            <person name="Miettinen O."/>
            <person name="Magnuson J.K."/>
            <person name="Labbe J."/>
            <person name="Jacobson D."/>
            <person name="Doktycz M.J."/>
            <person name="Veneault-Fourrey C."/>
            <person name="Kuo A."/>
            <person name="Mondo S."/>
            <person name="Calhoun S."/>
            <person name="Riley R."/>
            <person name="Ohm R."/>
            <person name="LaButti K."/>
            <person name="Andreopoulos B."/>
            <person name="Pangilinan J."/>
            <person name="Nolan M."/>
            <person name="Tritt A."/>
            <person name="Clum A."/>
            <person name="Lipzen A."/>
            <person name="Daum C."/>
            <person name="Barry K."/>
            <person name="Grigoriev I.V."/>
            <person name="Vilgalys R."/>
        </authorList>
    </citation>
    <scope>NUCLEOTIDE SEQUENCE</scope>
    <source>
        <strain evidence="1">PMI_201</strain>
    </source>
</reference>
<sequence length="161" mass="18085">MNRAMSQVLFAPSEEASTGVITVFLAGTTTKVDKIDWRDTVTNSLLGLPITIYNPHRPDWDSSWQEDISYPPFRNQVLWELDKQEKADIVVFYFHPATTAMVSLLEFGLSARAPGKSIVVCPEGYCKRGNVQLVCEKFGVQMVEKMETIQQLVRSRVLASG</sequence>
<dbReference type="InterPro" id="IPR039470">
    <property type="entry name" value="Nuc_deoxyri_tr2"/>
</dbReference>
<dbReference type="RefSeq" id="XP_046072663.1">
    <property type="nucleotide sequence ID" value="XM_046216251.1"/>
</dbReference>
<accession>A0AAD4KTK1</accession>